<reference evidence="1" key="1">
    <citation type="journal article" date="2018" name="Virology">
        <title>A giant virus infecting green algae encodes key fermentation genes.</title>
        <authorList>
            <person name="Schvarcz C.R."/>
            <person name="Steward G.F."/>
        </authorList>
    </citation>
    <scope>NUCLEOTIDE SEQUENCE [LARGE SCALE GENOMIC DNA]</scope>
</reference>
<keyword evidence="2" id="KW-1185">Reference proteome</keyword>
<evidence type="ECO:0000313" key="2">
    <source>
        <dbReference type="Proteomes" id="UP000244773"/>
    </source>
</evidence>
<organism evidence="1">
    <name type="scientific">Tetraselmis virus 1</name>
    <dbReference type="NCBI Taxonomy" id="2060617"/>
    <lineage>
        <taxon>Viruses</taxon>
        <taxon>Varidnaviria</taxon>
        <taxon>Bamfordvirae</taxon>
        <taxon>Nucleocytoviricota</taxon>
        <taxon>Megaviricetes</taxon>
        <taxon>Imitervirales</taxon>
        <taxon>Allomimiviridae</taxon>
        <taxon>Oceanusvirus</taxon>
        <taxon>Oceanusvirus kaneohense</taxon>
    </lineage>
</organism>
<dbReference type="Gene3D" id="3.40.50.410">
    <property type="entry name" value="von Willebrand factor, type A domain"/>
    <property type="match status" value="1"/>
</dbReference>
<evidence type="ECO:0000313" key="1">
    <source>
        <dbReference type="EMBL" id="AUF82360.1"/>
    </source>
</evidence>
<proteinExistence type="predicted"/>
<accession>A0A2P0VNB4</accession>
<dbReference type="SUPFAM" id="SSF53300">
    <property type="entry name" value="vWA-like"/>
    <property type="match status" value="1"/>
</dbReference>
<sequence>MTDTEKPNDIVFMIDLSINYQILQSVISTLKNVIKCVPKKYQIAIVSYNEHSEFLLSDFTDDIRSLMNATKRLVFSTTDGSRMQRFTFNTVSTPYFLKWRTRDISNGLIFHFTDKEPHKISVDHDYYKYDWVQIALSIRNAHVNVYTFLPHDAPSNVASYHMVMSVITDCTLPMKIHKNKEKLTSQILRILDGKMDPLQLETFQFEPDVLEKVRVSQLENSIEHLLRCDHQESISPLHGLIRTDAHRDKRFISENELIHRLHRHYNVLLNTFKHVKIEESEFDLTDVLTSNNSYEMLQQFRGNYHRPPTDILDMFTSLSNLVVGIPYNAPFYSKTGRYNYQCSFDIHLDAIRNGYSLSYGEFLKYFEWKNGKTITRYDLKKGVQDMIIRDKNLTISGVLPIAIKDSPSSVYVFTSLSRGPWLDVISWHSLCRHVVPPPNATAGLLTCSLWKGMTDPGVSDNTLENIIYSLSILPKINRLGWKPNACKALYNLCSIRIWKKYHVAAFVRGCVRSMPKFCTGIKGIERLFRSDTECNIPDYESCVIDNCYEKIIKISRLLEIPPPEGLTRKGLSLDFLKEQYLPLSDKIQKHCNSVSDFISEIKSIYSSYNETSIYVKPLLPKPGSKRFNKKMCDLLVSIRRAKGLKITGGKMEEYTVLAEDVPRTENGSAYELLKRYGIARFLYVDERWIPIQLGNHIRIPQLCGGRVIYKWPSSMQQLCLLDSQDTGTASLPLSTSELDFSGQSTDCT</sequence>
<gene>
    <name evidence="1" type="ORF">TetV_268</name>
</gene>
<dbReference type="CDD" id="cd00198">
    <property type="entry name" value="vWFA"/>
    <property type="match status" value="1"/>
</dbReference>
<dbReference type="InterPro" id="IPR036465">
    <property type="entry name" value="vWFA_dom_sf"/>
</dbReference>
<name>A0A2P0VNB4_9VIRU</name>
<protein>
    <submittedName>
        <fullName evidence="1">Putative von Willebrand factor type A domain-containing protein</fullName>
    </submittedName>
</protein>
<dbReference type="EMBL" id="KY322437">
    <property type="protein sequence ID" value="AUF82360.1"/>
    <property type="molecule type" value="Genomic_DNA"/>
</dbReference>
<dbReference type="Proteomes" id="UP000244773">
    <property type="component" value="Segment"/>
</dbReference>